<keyword evidence="2" id="KW-1185">Reference proteome</keyword>
<accession>A0ABN2L4W4</accession>
<protein>
    <submittedName>
        <fullName evidence="1">Uncharacterized protein</fullName>
    </submittedName>
</protein>
<reference evidence="1 2" key="1">
    <citation type="journal article" date="2019" name="Int. J. Syst. Evol. Microbiol.">
        <title>The Global Catalogue of Microorganisms (GCM) 10K type strain sequencing project: providing services to taxonomists for standard genome sequencing and annotation.</title>
        <authorList>
            <consortium name="The Broad Institute Genomics Platform"/>
            <consortium name="The Broad Institute Genome Sequencing Center for Infectious Disease"/>
            <person name="Wu L."/>
            <person name="Ma J."/>
        </authorList>
    </citation>
    <scope>NUCLEOTIDE SEQUENCE [LARGE SCALE GENOMIC DNA]</scope>
    <source>
        <strain evidence="1 2">JCM 15591</strain>
    </source>
</reference>
<organism evidence="1 2">
    <name type="scientific">Nostocoides vanveenii</name>
    <dbReference type="NCBI Taxonomy" id="330835"/>
    <lineage>
        <taxon>Bacteria</taxon>
        <taxon>Bacillati</taxon>
        <taxon>Actinomycetota</taxon>
        <taxon>Actinomycetes</taxon>
        <taxon>Micrococcales</taxon>
        <taxon>Intrasporangiaceae</taxon>
        <taxon>Nostocoides</taxon>
    </lineage>
</organism>
<proteinExistence type="predicted"/>
<sequence length="78" mass="8414">MVDIEALPPQHDPEHLGQRQIVIDDEHAPLHGLTLSFHDPPITIRPIITQRPAVAWYAAPGRPEAEKSLGGPGGEAGQ</sequence>
<comment type="caution">
    <text evidence="1">The sequence shown here is derived from an EMBL/GenBank/DDBJ whole genome shotgun (WGS) entry which is preliminary data.</text>
</comment>
<name>A0ABN2L4W4_9MICO</name>
<dbReference type="EMBL" id="BAAAPN010000103">
    <property type="protein sequence ID" value="GAA1775152.1"/>
    <property type="molecule type" value="Genomic_DNA"/>
</dbReference>
<evidence type="ECO:0000313" key="2">
    <source>
        <dbReference type="Proteomes" id="UP001501475"/>
    </source>
</evidence>
<evidence type="ECO:0000313" key="1">
    <source>
        <dbReference type="EMBL" id="GAA1775152.1"/>
    </source>
</evidence>
<dbReference type="Proteomes" id="UP001501475">
    <property type="component" value="Unassembled WGS sequence"/>
</dbReference>
<gene>
    <name evidence="1" type="ORF">GCM10009810_35080</name>
</gene>